<feature type="transmembrane region" description="Helical" evidence="11">
    <location>
        <begin position="133"/>
        <end position="150"/>
    </location>
</feature>
<evidence type="ECO:0000256" key="5">
    <source>
        <dbReference type="ARBA" id="ARBA00022692"/>
    </source>
</evidence>
<dbReference type="Gene3D" id="1.20.120.220">
    <property type="entry name" value="ATP synthase, F0 complex, subunit A"/>
    <property type="match status" value="1"/>
</dbReference>
<feature type="transmembrane region" description="Helical" evidence="11">
    <location>
        <begin position="89"/>
        <end position="109"/>
    </location>
</feature>
<feature type="transmembrane region" description="Helical" evidence="11">
    <location>
        <begin position="26"/>
        <end position="47"/>
    </location>
</feature>
<dbReference type="InterPro" id="IPR000568">
    <property type="entry name" value="ATP_synth_F0_asu"/>
</dbReference>
<keyword evidence="8 11" id="KW-0406">Ion transport</keyword>
<keyword evidence="5 11" id="KW-0812">Transmembrane</keyword>
<dbReference type="Pfam" id="PF00119">
    <property type="entry name" value="ATP-synt_A"/>
    <property type="match status" value="1"/>
</dbReference>
<accession>A0ABP8WUQ7</accession>
<dbReference type="NCBIfam" id="TIGR01131">
    <property type="entry name" value="ATP_synt_6_or_A"/>
    <property type="match status" value="1"/>
</dbReference>
<evidence type="ECO:0000256" key="1">
    <source>
        <dbReference type="ARBA" id="ARBA00004141"/>
    </source>
</evidence>
<evidence type="ECO:0000313" key="15">
    <source>
        <dbReference type="Proteomes" id="UP001499974"/>
    </source>
</evidence>
<evidence type="ECO:0000256" key="2">
    <source>
        <dbReference type="ARBA" id="ARBA00006810"/>
    </source>
</evidence>
<evidence type="ECO:0000256" key="11">
    <source>
        <dbReference type="HAMAP-Rule" id="MF_01393"/>
    </source>
</evidence>
<feature type="transmembrane region" description="Helical" evidence="11">
    <location>
        <begin position="223"/>
        <end position="242"/>
    </location>
</feature>
<evidence type="ECO:0000313" key="14">
    <source>
        <dbReference type="EMBL" id="GAA4695227.1"/>
    </source>
</evidence>
<dbReference type="PANTHER" id="PTHR42823:SF3">
    <property type="entry name" value="ATP SYNTHASE SUBUNIT A, CHLOROPLASTIC"/>
    <property type="match status" value="1"/>
</dbReference>
<protein>
    <recommendedName>
        <fullName evidence="11 12">ATP synthase subunit a</fullName>
    </recommendedName>
    <alternativeName>
        <fullName evidence="11">ATP synthase F0 sector subunit a</fullName>
    </alternativeName>
    <alternativeName>
        <fullName evidence="11">F-ATPase subunit 6</fullName>
    </alternativeName>
</protein>
<dbReference type="HAMAP" id="MF_01393">
    <property type="entry name" value="ATP_synth_a_bact"/>
    <property type="match status" value="1"/>
</dbReference>
<evidence type="ECO:0000256" key="8">
    <source>
        <dbReference type="ARBA" id="ARBA00023065"/>
    </source>
</evidence>
<gene>
    <name evidence="11 14" type="primary">atpB</name>
    <name evidence="14" type="ORF">GCM10023349_08030</name>
</gene>
<reference evidence="15" key="1">
    <citation type="journal article" date="2019" name="Int. J. Syst. Evol. Microbiol.">
        <title>The Global Catalogue of Microorganisms (GCM) 10K type strain sequencing project: providing services to taxonomists for standard genome sequencing and annotation.</title>
        <authorList>
            <consortium name="The Broad Institute Genomics Platform"/>
            <consortium name="The Broad Institute Genome Sequencing Center for Infectious Disease"/>
            <person name="Wu L."/>
            <person name="Ma J."/>
        </authorList>
    </citation>
    <scope>NUCLEOTIDE SEQUENCE [LARGE SCALE GENOMIC DNA]</scope>
    <source>
        <strain evidence="15">JCM 18531</strain>
    </source>
</reference>
<evidence type="ECO:0000256" key="10">
    <source>
        <dbReference type="ARBA" id="ARBA00023310"/>
    </source>
</evidence>
<keyword evidence="15" id="KW-1185">Reference proteome</keyword>
<dbReference type="InterPro" id="IPR035908">
    <property type="entry name" value="F0_ATP_A_sf"/>
</dbReference>
<keyword evidence="11" id="KW-1003">Cell membrane</keyword>
<proteinExistence type="inferred from homology"/>
<comment type="similarity">
    <text evidence="2 11 12">Belongs to the ATPase A chain family.</text>
</comment>
<evidence type="ECO:0000256" key="9">
    <source>
        <dbReference type="ARBA" id="ARBA00023136"/>
    </source>
</evidence>
<feature type="compositionally biased region" description="Basic and acidic residues" evidence="13">
    <location>
        <begin position="249"/>
        <end position="261"/>
    </location>
</feature>
<dbReference type="InterPro" id="IPR023011">
    <property type="entry name" value="ATP_synth_F0_asu_AS"/>
</dbReference>
<evidence type="ECO:0000256" key="6">
    <source>
        <dbReference type="ARBA" id="ARBA00022781"/>
    </source>
</evidence>
<evidence type="ECO:0000256" key="3">
    <source>
        <dbReference type="ARBA" id="ARBA00022448"/>
    </source>
</evidence>
<sequence>MTGLLPFASDIEIGHHVQRTWAGMTFNIDTIISTIVAGVLVLLLGWWGTRALTKDTPDHVPSKPQILWELVVGEVNKQVNDNLGRVHPYVAPLAISLFFFILFCNWLELVPTELTINGHDVHLLPAPTADTNLTYALAAVTMVSVWAYGIQQKGVKGYFKHFAEPFPVLLPLNVLEELIKPITLALRLFGNIFAGGIMLALIGLIPLYAMWAPNLLWKAFDAIIGVIQAFIFALLTVLYFAMAGAGHEEHESHEEHEDEQRKKKAADAAAAEKAAPVPAS</sequence>
<feature type="region of interest" description="Disordered" evidence="13">
    <location>
        <begin position="249"/>
        <end position="280"/>
    </location>
</feature>
<dbReference type="CDD" id="cd00310">
    <property type="entry name" value="ATP-synt_Fo_a_6"/>
    <property type="match status" value="1"/>
</dbReference>
<evidence type="ECO:0000256" key="4">
    <source>
        <dbReference type="ARBA" id="ARBA00022547"/>
    </source>
</evidence>
<keyword evidence="4 11" id="KW-0138">CF(0)</keyword>
<evidence type="ECO:0000256" key="7">
    <source>
        <dbReference type="ARBA" id="ARBA00022989"/>
    </source>
</evidence>
<dbReference type="PROSITE" id="PS00449">
    <property type="entry name" value="ATPASE_A"/>
    <property type="match status" value="1"/>
</dbReference>
<evidence type="ECO:0000256" key="12">
    <source>
        <dbReference type="RuleBase" id="RU000483"/>
    </source>
</evidence>
<keyword evidence="10 11" id="KW-0066">ATP synthesis</keyword>
<comment type="subcellular location">
    <subcellularLocation>
        <location evidence="11 12">Cell membrane</location>
        <topology evidence="11 12">Multi-pass membrane protein</topology>
    </subcellularLocation>
    <subcellularLocation>
        <location evidence="1">Membrane</location>
        <topology evidence="1">Multi-pass membrane protein</topology>
    </subcellularLocation>
</comment>
<dbReference type="RefSeq" id="WP_345519512.1">
    <property type="nucleotide sequence ID" value="NZ_BAABKM010000002.1"/>
</dbReference>
<feature type="transmembrane region" description="Helical" evidence="11">
    <location>
        <begin position="188"/>
        <end position="211"/>
    </location>
</feature>
<evidence type="ECO:0000256" key="13">
    <source>
        <dbReference type="SAM" id="MobiDB-lite"/>
    </source>
</evidence>
<keyword evidence="9 11" id="KW-0472">Membrane</keyword>
<dbReference type="InterPro" id="IPR045082">
    <property type="entry name" value="ATP_syn_F0_a_bact/chloroplast"/>
</dbReference>
<dbReference type="PANTHER" id="PTHR42823">
    <property type="entry name" value="ATP SYNTHASE SUBUNIT A, CHLOROPLASTIC"/>
    <property type="match status" value="1"/>
</dbReference>
<dbReference type="EMBL" id="BAABKM010000002">
    <property type="protein sequence ID" value="GAA4695227.1"/>
    <property type="molecule type" value="Genomic_DNA"/>
</dbReference>
<dbReference type="SUPFAM" id="SSF81336">
    <property type="entry name" value="F1F0 ATP synthase subunit A"/>
    <property type="match status" value="1"/>
</dbReference>
<organism evidence="14 15">
    <name type="scientific">Nocardioides conyzicola</name>
    <dbReference type="NCBI Taxonomy" id="1651781"/>
    <lineage>
        <taxon>Bacteria</taxon>
        <taxon>Bacillati</taxon>
        <taxon>Actinomycetota</taxon>
        <taxon>Actinomycetes</taxon>
        <taxon>Propionibacteriales</taxon>
        <taxon>Nocardioidaceae</taxon>
        <taxon>Nocardioides</taxon>
    </lineage>
</organism>
<comment type="caution">
    <text evidence="14">The sequence shown here is derived from an EMBL/GenBank/DDBJ whole genome shotgun (WGS) entry which is preliminary data.</text>
</comment>
<keyword evidence="6 11" id="KW-0375">Hydrogen ion transport</keyword>
<dbReference type="PRINTS" id="PR00123">
    <property type="entry name" value="ATPASEA"/>
</dbReference>
<feature type="compositionally biased region" description="Low complexity" evidence="13">
    <location>
        <begin position="267"/>
        <end position="280"/>
    </location>
</feature>
<name>A0ABP8WUQ7_9ACTN</name>
<dbReference type="Proteomes" id="UP001499974">
    <property type="component" value="Unassembled WGS sequence"/>
</dbReference>
<keyword evidence="7 11" id="KW-1133">Transmembrane helix</keyword>
<comment type="function">
    <text evidence="11 12">Key component of the proton channel; it plays a direct role in the translocation of protons across the membrane.</text>
</comment>
<keyword evidence="3 11" id="KW-0813">Transport</keyword>